<dbReference type="AlphaFoldDB" id="A0A1H3ZMW7"/>
<reference evidence="10 11" key="1">
    <citation type="submission" date="2016-10" db="EMBL/GenBank/DDBJ databases">
        <authorList>
            <person name="de Groot N.N."/>
        </authorList>
    </citation>
    <scope>NUCLEOTIDE SEQUENCE [LARGE SCALE GENOMIC DNA]</scope>
    <source>
        <strain evidence="10 11">CGMCC 1.3430</strain>
    </source>
</reference>
<evidence type="ECO:0000313" key="10">
    <source>
        <dbReference type="EMBL" id="SEA24995.1"/>
    </source>
</evidence>
<evidence type="ECO:0000256" key="5">
    <source>
        <dbReference type="ARBA" id="ARBA00022989"/>
    </source>
</evidence>
<evidence type="ECO:0000256" key="2">
    <source>
        <dbReference type="ARBA" id="ARBA00008432"/>
    </source>
</evidence>
<dbReference type="GO" id="GO:0005886">
    <property type="term" value="C:plasma membrane"/>
    <property type="evidence" value="ECO:0007669"/>
    <property type="project" value="UniProtKB-SubCell"/>
</dbReference>
<evidence type="ECO:0000256" key="6">
    <source>
        <dbReference type="ARBA" id="ARBA00023063"/>
    </source>
</evidence>
<feature type="transmembrane region" description="Helical" evidence="8">
    <location>
        <begin position="298"/>
        <end position="322"/>
    </location>
</feature>
<evidence type="ECO:0000259" key="9">
    <source>
        <dbReference type="PROSITE" id="PS50850"/>
    </source>
</evidence>
<feature type="domain" description="Major facilitator superfamily (MFS) profile" evidence="9">
    <location>
        <begin position="16"/>
        <end position="474"/>
    </location>
</feature>
<keyword evidence="8" id="KW-1003">Cell membrane</keyword>
<keyword evidence="6 8" id="KW-0534">Nitrate assimilation</keyword>
<dbReference type="NCBIfam" id="TIGR00886">
    <property type="entry name" value="2A0108"/>
    <property type="match status" value="1"/>
</dbReference>
<dbReference type="InterPro" id="IPR044772">
    <property type="entry name" value="NO3_transporter"/>
</dbReference>
<keyword evidence="3 8" id="KW-0813">Transport</keyword>
<evidence type="ECO:0000256" key="4">
    <source>
        <dbReference type="ARBA" id="ARBA00022692"/>
    </source>
</evidence>
<feature type="transmembrane region" description="Helical" evidence="8">
    <location>
        <begin position="20"/>
        <end position="37"/>
    </location>
</feature>
<evidence type="ECO:0000256" key="3">
    <source>
        <dbReference type="ARBA" id="ARBA00022448"/>
    </source>
</evidence>
<feature type="transmembrane region" description="Helical" evidence="8">
    <location>
        <begin position="222"/>
        <end position="243"/>
    </location>
</feature>
<dbReference type="InterPro" id="IPR004737">
    <property type="entry name" value="NO3_transporter_NarK/NarU-like"/>
</dbReference>
<dbReference type="GO" id="GO:0015113">
    <property type="term" value="F:nitrite transmembrane transporter activity"/>
    <property type="evidence" value="ECO:0007669"/>
    <property type="project" value="InterPro"/>
</dbReference>
<dbReference type="Proteomes" id="UP000198773">
    <property type="component" value="Unassembled WGS sequence"/>
</dbReference>
<feature type="transmembrane region" description="Helical" evidence="8">
    <location>
        <begin position="174"/>
        <end position="193"/>
    </location>
</feature>
<dbReference type="PANTHER" id="PTHR23515">
    <property type="entry name" value="HIGH-AFFINITY NITRATE TRANSPORTER 2.3"/>
    <property type="match status" value="1"/>
</dbReference>
<evidence type="ECO:0000313" key="11">
    <source>
        <dbReference type="Proteomes" id="UP000198773"/>
    </source>
</evidence>
<gene>
    <name evidence="10" type="ORF">SAMN04488051_102263</name>
</gene>
<keyword evidence="11" id="KW-1185">Reference proteome</keyword>
<accession>A0A1H3ZMW7</accession>
<keyword evidence="5 8" id="KW-1133">Transmembrane helix</keyword>
<dbReference type="InterPro" id="IPR020846">
    <property type="entry name" value="MFS_dom"/>
</dbReference>
<comment type="caution">
    <text evidence="8">Lacks conserved residue(s) required for the propagation of feature annotation.</text>
</comment>
<proteinExistence type="inferred from homology"/>
<dbReference type="InterPro" id="IPR036259">
    <property type="entry name" value="MFS_trans_sf"/>
</dbReference>
<evidence type="ECO:0000256" key="7">
    <source>
        <dbReference type="ARBA" id="ARBA00023136"/>
    </source>
</evidence>
<dbReference type="RefSeq" id="WP_091340371.1">
    <property type="nucleotide sequence ID" value="NZ_FNRM01000002.1"/>
</dbReference>
<feature type="transmembrane region" description="Helical" evidence="8">
    <location>
        <begin position="84"/>
        <end position="103"/>
    </location>
</feature>
<feature type="transmembrane region" description="Helical" evidence="8">
    <location>
        <begin position="451"/>
        <end position="469"/>
    </location>
</feature>
<feature type="transmembrane region" description="Helical" evidence="8">
    <location>
        <begin position="57"/>
        <end position="77"/>
    </location>
</feature>
<evidence type="ECO:0000256" key="8">
    <source>
        <dbReference type="RuleBase" id="RU366033"/>
    </source>
</evidence>
<feature type="transmembrane region" description="Helical" evidence="8">
    <location>
        <begin position="255"/>
        <end position="277"/>
    </location>
</feature>
<dbReference type="Gene3D" id="1.20.1250.20">
    <property type="entry name" value="MFS general substrate transporter like domains"/>
    <property type="match status" value="2"/>
</dbReference>
<dbReference type="Pfam" id="PF07690">
    <property type="entry name" value="MFS_1"/>
    <property type="match status" value="2"/>
</dbReference>
<feature type="transmembrane region" description="Helical" evidence="8">
    <location>
        <begin position="109"/>
        <end position="127"/>
    </location>
</feature>
<evidence type="ECO:0000256" key="1">
    <source>
        <dbReference type="ARBA" id="ARBA00004141"/>
    </source>
</evidence>
<dbReference type="GO" id="GO:0042128">
    <property type="term" value="P:nitrate assimilation"/>
    <property type="evidence" value="ECO:0007669"/>
    <property type="project" value="UniProtKB-UniRule"/>
</dbReference>
<feature type="transmembrane region" description="Helical" evidence="8">
    <location>
        <begin position="148"/>
        <end position="168"/>
    </location>
</feature>
<protein>
    <recommendedName>
        <fullName evidence="8">Nitrate/nitrite transporter</fullName>
    </recommendedName>
</protein>
<sequence length="493" mass="54044">MSDTGSLNLLRFSDPKIKTLHLTWFAFFLTFAVWFAHAPLLSSIQASLSLTDAQIRALLILNVAITIPARIVVGMLVDKYGPRIIYSGLLIISAFLCIGFAFANTYTSLAIFRFLLGFVGAGFVIGIRLVSEWFPAHQVGTAEGIYGGWGNFGSAAAAMLLPTIALMYGGDDGWRYAIASVGVICGLYGLVFYKYARNTPKGSIYFKPKKTGAMEVTSWGDLWLLIGMNIPMYLALGILAWRLSPAGVNLFDESWMYIFLGILVLLFIFQTQQTWRINAEHLREGVPEMQKYSFKQVGILNIAYFATFGSELAVVSMLPLYFLQTFEGLTPVKAGILASGFAFMNLISRPMGGWFSDKFGRRRSMIILIAGLAVGYFLMGLIDSYWWIPLAVLVTMACSFFVQAGEGAVFSMIPLIKRSMTGQIAGMAGAYGNVGAVVYLTVLSFVSYSTFFFVIAASALFGLVAILFLENPKGHITEVLPDGTVHTIDVGHK</sequence>
<keyword evidence="7 8" id="KW-0472">Membrane</keyword>
<dbReference type="SUPFAM" id="SSF103473">
    <property type="entry name" value="MFS general substrate transporter"/>
    <property type="match status" value="2"/>
</dbReference>
<dbReference type="InterPro" id="IPR011701">
    <property type="entry name" value="MFS"/>
</dbReference>
<feature type="transmembrane region" description="Helical" evidence="8">
    <location>
        <begin position="364"/>
        <end position="382"/>
    </location>
</feature>
<dbReference type="PROSITE" id="PS50850">
    <property type="entry name" value="MFS"/>
    <property type="match status" value="1"/>
</dbReference>
<dbReference type="GO" id="GO:0015112">
    <property type="term" value="F:nitrate transmembrane transporter activity"/>
    <property type="evidence" value="ECO:0007669"/>
    <property type="project" value="UniProtKB-UniRule"/>
</dbReference>
<feature type="transmembrane region" description="Helical" evidence="8">
    <location>
        <begin position="424"/>
        <end position="445"/>
    </location>
</feature>
<feature type="transmembrane region" description="Helical" evidence="8">
    <location>
        <begin position="388"/>
        <end position="412"/>
    </location>
</feature>
<comment type="similarity">
    <text evidence="2 8">Belongs to the major facilitator superfamily. Nitrate/nitrite porter (TC 2.A.1.8) family.</text>
</comment>
<comment type="subcellular location">
    <subcellularLocation>
        <location evidence="8">Cell membrane</location>
        <topology evidence="8">Multi-pass membrane protein</topology>
    </subcellularLocation>
    <subcellularLocation>
        <location evidence="1">Membrane</location>
        <topology evidence="1">Multi-pass membrane protein</topology>
    </subcellularLocation>
</comment>
<name>A0A1H3ZMW7_ALKAM</name>
<keyword evidence="4 8" id="KW-0812">Transmembrane</keyword>
<dbReference type="EMBL" id="FNRM01000002">
    <property type="protein sequence ID" value="SEA24995.1"/>
    <property type="molecule type" value="Genomic_DNA"/>
</dbReference>
<dbReference type="STRING" id="152573.SAMN04488051_102263"/>
<feature type="transmembrane region" description="Helical" evidence="8">
    <location>
        <begin position="334"/>
        <end position="352"/>
    </location>
</feature>
<dbReference type="OrthoDB" id="9773404at2"/>
<organism evidence="10 11">
    <name type="scientific">Alkalimonas amylolytica</name>
    <dbReference type="NCBI Taxonomy" id="152573"/>
    <lineage>
        <taxon>Bacteria</taxon>
        <taxon>Pseudomonadati</taxon>
        <taxon>Pseudomonadota</taxon>
        <taxon>Gammaproteobacteria</taxon>
        <taxon>Alkalimonas</taxon>
    </lineage>
</organism>